<reference evidence="2 3" key="1">
    <citation type="journal article" date="2010" name="Stand. Genomic Sci.">
        <title>Complete genome sequence of Haliangium ochraceum type strain (SMP-2).</title>
        <authorList>
            <consortium name="US DOE Joint Genome Institute (JGI-PGF)"/>
            <person name="Ivanova N."/>
            <person name="Daum C."/>
            <person name="Lang E."/>
            <person name="Abt B."/>
            <person name="Kopitz M."/>
            <person name="Saunders E."/>
            <person name="Lapidus A."/>
            <person name="Lucas S."/>
            <person name="Glavina Del Rio T."/>
            <person name="Nolan M."/>
            <person name="Tice H."/>
            <person name="Copeland A."/>
            <person name="Cheng J.F."/>
            <person name="Chen F."/>
            <person name="Bruce D."/>
            <person name="Goodwin L."/>
            <person name="Pitluck S."/>
            <person name="Mavromatis K."/>
            <person name="Pati A."/>
            <person name="Mikhailova N."/>
            <person name="Chen A."/>
            <person name="Palaniappan K."/>
            <person name="Land M."/>
            <person name="Hauser L."/>
            <person name="Chang Y.J."/>
            <person name="Jeffries C.D."/>
            <person name="Detter J.C."/>
            <person name="Brettin T."/>
            <person name="Rohde M."/>
            <person name="Goker M."/>
            <person name="Bristow J."/>
            <person name="Markowitz V."/>
            <person name="Eisen J.A."/>
            <person name="Hugenholtz P."/>
            <person name="Kyrpides N.C."/>
            <person name="Klenk H.P."/>
        </authorList>
    </citation>
    <scope>NUCLEOTIDE SEQUENCE [LARGE SCALE GENOMIC DNA]</scope>
    <source>
        <strain evidence="3">DSM 14365 / CIP 107738 / JCM 11303 / AJ 13395 / SMP-2</strain>
    </source>
</reference>
<evidence type="ECO:0000256" key="1">
    <source>
        <dbReference type="SAM" id="MobiDB-lite"/>
    </source>
</evidence>
<name>D0LS18_HALO1</name>
<gene>
    <name evidence="2" type="ordered locus">Hoch_1141</name>
</gene>
<dbReference type="OrthoDB" id="9066681at2"/>
<protein>
    <submittedName>
        <fullName evidence="2">Uncharacterized protein</fullName>
    </submittedName>
</protein>
<dbReference type="KEGG" id="hoh:Hoch_1141"/>
<dbReference type="EMBL" id="CP001804">
    <property type="protein sequence ID" value="ACY13715.1"/>
    <property type="molecule type" value="Genomic_DNA"/>
</dbReference>
<sequence length="495" mass="56268">MPKTSKDKLAPKLPVWVVASRRHRLSYAHVQMARELDMNPRKCGTQARQPRSRAVEGAPSGVIETLYEKRFDRSWPERVLSIESLARERKRKDPARREAKAALRAARNAQSAAPEQPRQEGDNTMSEYQWYEFITLDHHLSLEEMEELRSISTRAQITPTRFWNEYHWGDLKADPAKLLARYFDAFLYFANWGSRRFMLRFPAASVDVSQLGAYLPGGSARLNSVGPYVLVDLLIEPEDFQSYDEWFEGARLAALAPLRAELLQGDMSAAYLGWLLAVQTGELARSSREPPVPAGLGELSEPLRALMDFLHIDQDLIAAAAEGSPAVDVDEASLRTWVQTLPPQDKERWLLRAVEAPTHPVGAELRAAFRRHRANNKTKRRTVSSLLARASVLQGERREVEAKRAAEARRRAEAARKQHLSALAREGGKAWARLVRLIEGRKYADAATLTVDLRDAALASGRADDFEKRWEALRKQYSRRRNYLDAVKRRLESRS</sequence>
<feature type="compositionally biased region" description="Low complexity" evidence="1">
    <location>
        <begin position="102"/>
        <end position="113"/>
    </location>
</feature>
<dbReference type="Proteomes" id="UP000001880">
    <property type="component" value="Chromosome"/>
</dbReference>
<proteinExistence type="predicted"/>
<organism evidence="2 3">
    <name type="scientific">Haliangium ochraceum (strain DSM 14365 / JCM 11303 / SMP-2)</name>
    <dbReference type="NCBI Taxonomy" id="502025"/>
    <lineage>
        <taxon>Bacteria</taxon>
        <taxon>Pseudomonadati</taxon>
        <taxon>Myxococcota</taxon>
        <taxon>Polyangia</taxon>
        <taxon>Haliangiales</taxon>
        <taxon>Kofleriaceae</taxon>
        <taxon>Haliangium</taxon>
    </lineage>
</organism>
<dbReference type="RefSeq" id="WP_012826326.1">
    <property type="nucleotide sequence ID" value="NC_013440.1"/>
</dbReference>
<dbReference type="STRING" id="502025.Hoch_1141"/>
<dbReference type="AlphaFoldDB" id="D0LS18"/>
<feature type="region of interest" description="Disordered" evidence="1">
    <location>
        <begin position="87"/>
        <end position="122"/>
    </location>
</feature>
<dbReference type="HOGENOM" id="CLU_042901_0_0_7"/>
<evidence type="ECO:0000313" key="3">
    <source>
        <dbReference type="Proteomes" id="UP000001880"/>
    </source>
</evidence>
<evidence type="ECO:0000313" key="2">
    <source>
        <dbReference type="EMBL" id="ACY13715.1"/>
    </source>
</evidence>
<dbReference type="eggNOG" id="ENOG502Z806">
    <property type="taxonomic scope" value="Bacteria"/>
</dbReference>
<accession>D0LS18</accession>
<keyword evidence="3" id="KW-1185">Reference proteome</keyword>